<proteinExistence type="predicted"/>
<name>A0ABW9JBM9_9SPHI</name>
<evidence type="ECO:0000256" key="1">
    <source>
        <dbReference type="SAM" id="MobiDB-lite"/>
    </source>
</evidence>
<comment type="caution">
    <text evidence="2">The sequence shown here is derived from an EMBL/GenBank/DDBJ whole genome shotgun (WGS) entry which is preliminary data.</text>
</comment>
<reference evidence="2 3" key="1">
    <citation type="submission" date="2024-12" db="EMBL/GenBank/DDBJ databases">
        <authorList>
            <person name="Hu S."/>
        </authorList>
    </citation>
    <scope>NUCLEOTIDE SEQUENCE [LARGE SCALE GENOMIC DNA]</scope>
    <source>
        <strain evidence="2 3">THG-T11</strain>
    </source>
</reference>
<feature type="compositionally biased region" description="Basic and acidic residues" evidence="1">
    <location>
        <begin position="1"/>
        <end position="21"/>
    </location>
</feature>
<evidence type="ECO:0000313" key="3">
    <source>
        <dbReference type="Proteomes" id="UP001517247"/>
    </source>
</evidence>
<sequence length="63" mass="7161">MKKTKKSELLERNVKENKAEESVTGSGFTYDEAKHPSDQSTPISKDDGKNTVRLPKLNKKNHF</sequence>
<keyword evidence="3" id="KW-1185">Reference proteome</keyword>
<gene>
    <name evidence="2" type="ORF">E6A44_013825</name>
</gene>
<feature type="region of interest" description="Disordered" evidence="1">
    <location>
        <begin position="1"/>
        <end position="63"/>
    </location>
</feature>
<dbReference type="EMBL" id="SSHJ02000007">
    <property type="protein sequence ID" value="MFN0256662.1"/>
    <property type="molecule type" value="Genomic_DNA"/>
</dbReference>
<dbReference type="Proteomes" id="UP001517247">
    <property type="component" value="Unassembled WGS sequence"/>
</dbReference>
<dbReference type="RefSeq" id="WP_138723752.1">
    <property type="nucleotide sequence ID" value="NZ_SSHJ02000007.1"/>
</dbReference>
<organism evidence="2 3">
    <name type="scientific">Pedobacter ureilyticus</name>
    <dbReference type="NCBI Taxonomy" id="1393051"/>
    <lineage>
        <taxon>Bacteria</taxon>
        <taxon>Pseudomonadati</taxon>
        <taxon>Bacteroidota</taxon>
        <taxon>Sphingobacteriia</taxon>
        <taxon>Sphingobacteriales</taxon>
        <taxon>Sphingobacteriaceae</taxon>
        <taxon>Pedobacter</taxon>
    </lineage>
</organism>
<evidence type="ECO:0000313" key="2">
    <source>
        <dbReference type="EMBL" id="MFN0256662.1"/>
    </source>
</evidence>
<accession>A0ABW9JBM9</accession>
<protein>
    <submittedName>
        <fullName evidence="2">Uncharacterized protein</fullName>
    </submittedName>
</protein>